<evidence type="ECO:0000313" key="3">
    <source>
        <dbReference type="EnsemblMetazoa" id="RPRC015380-PA"/>
    </source>
</evidence>
<dbReference type="eggNOG" id="ENOG502S4HH">
    <property type="taxonomic scope" value="Eukaryota"/>
</dbReference>
<name>R4FQJ7_RHOPR</name>
<dbReference type="STRING" id="13249.R4FQJ7"/>
<dbReference type="InParanoid" id="R4FQJ7"/>
<dbReference type="Proteomes" id="UP000015103">
    <property type="component" value="Unassembled WGS sequence"/>
</dbReference>
<organism evidence="2">
    <name type="scientific">Rhodnius prolixus</name>
    <name type="common">Triatomid bug</name>
    <dbReference type="NCBI Taxonomy" id="13249"/>
    <lineage>
        <taxon>Eukaryota</taxon>
        <taxon>Metazoa</taxon>
        <taxon>Ecdysozoa</taxon>
        <taxon>Arthropoda</taxon>
        <taxon>Hexapoda</taxon>
        <taxon>Insecta</taxon>
        <taxon>Pterygota</taxon>
        <taxon>Neoptera</taxon>
        <taxon>Paraneoptera</taxon>
        <taxon>Hemiptera</taxon>
        <taxon>Heteroptera</taxon>
        <taxon>Panheteroptera</taxon>
        <taxon>Cimicomorpha</taxon>
        <taxon>Reduviidae</taxon>
        <taxon>Triatominae</taxon>
        <taxon>Rhodnius</taxon>
    </lineage>
</organism>
<dbReference type="Pfam" id="PF16984">
    <property type="entry name" value="Grp7_allergen"/>
    <property type="match status" value="1"/>
</dbReference>
<keyword evidence="4" id="KW-1185">Reference proteome</keyword>
<evidence type="ECO:0000256" key="1">
    <source>
        <dbReference type="SAM" id="SignalP"/>
    </source>
</evidence>
<feature type="signal peptide" evidence="1">
    <location>
        <begin position="1"/>
        <end position="17"/>
    </location>
</feature>
<protein>
    <submittedName>
        <fullName evidence="2 3">Putative secreted protein</fullName>
    </submittedName>
</protein>
<dbReference type="EMBL" id="GAHY01000359">
    <property type="protein sequence ID" value="JAA77151.1"/>
    <property type="molecule type" value="mRNA"/>
</dbReference>
<accession>R4FQJ7</accession>
<sequence>MKFQLLVVLLLFGICLASQGQGIDEEKVYPDSEEIKPNYEEDTVLEGGDSQNYAIPEKLKTRFLNLKNSKEIIIKLNKGVDKVLGFVSETFKSLGANSIPLPEISKPFGHPPYGGTFNASKGYFKDPASLVRTGDVEILVRNGTVITLQVQLGFKVAEVGFEEYHLDVLNIHHRGEISVSAEQNSVALRLTLEYAPVCSFHLDQLEFNKLSGIKINITGLAEFQIMFNELSSWLISNFELAFKQKINKVLYDTTNKSIKNKDICKYFPK</sequence>
<dbReference type="OMA" id="MEYFEHF"/>
<dbReference type="AlphaFoldDB" id="R4FQJ7"/>
<evidence type="ECO:0000313" key="2">
    <source>
        <dbReference type="EMBL" id="JAA77151.1"/>
    </source>
</evidence>
<proteinExistence type="evidence at transcript level"/>
<reference evidence="2" key="1">
    <citation type="submission" date="2013-04" db="EMBL/GenBank/DDBJ databases">
        <title>An insight into the transcriptome of the digestive tract of the blood sucking bug, Rhodnius prolixus.</title>
        <authorList>
            <person name="Ribeiro J.M.C."/>
            <person name="Genta F.A."/>
            <person name="Sorgine M.H.F."/>
            <person name="Paiva-Silva G.O."/>
            <person name="Majerowicz D."/>
            <person name="Medeiros M."/>
            <person name="Koerich L."/>
            <person name="Terra W.R."/>
            <person name="Ferreira C."/>
            <person name="Pimentel A.C."/>
            <person name="Bisch P.M."/>
            <person name="Diniz M.M.P."/>
            <person name="Nascimento R."/>
            <person name="Salmon D."/>
            <person name="Silber A.M."/>
            <person name="Alves M."/>
            <person name="Oliveira M.F."/>
            <person name="Gondim K.C."/>
            <person name="Silva Neto M.A.C."/>
            <person name="Atella G.C."/>
            <person name="Araujo H."/>
            <person name="Dias F.S."/>
            <person name="Polycarpo C.R."/>
            <person name="Fampa P."/>
            <person name="Melo A.C."/>
            <person name="Tanaka A.S."/>
            <person name="Balczun C."/>
            <person name="Oliveira J.H.M."/>
            <person name="Goncalves R."/>
            <person name="Lazoski C."/>
            <person name="Pereira M.A."/>
            <person name="Rivera-Pomar R."/>
            <person name="Diambra L."/>
            <person name="Schaub G.A."/>
            <person name="Garcia E.S."/>
            <person name="Azambuja P."/>
            <person name="Braz G.R.C."/>
            <person name="Oliveira P.L."/>
        </authorList>
    </citation>
    <scope>NUCLEOTIDE SEQUENCE</scope>
</reference>
<dbReference type="EMBL" id="ACPB03009001">
    <property type="status" value="NOT_ANNOTATED_CDS"/>
    <property type="molecule type" value="Genomic_DNA"/>
</dbReference>
<dbReference type="InterPro" id="IPR020234">
    <property type="entry name" value="Mite_allergen_group-7"/>
</dbReference>
<dbReference type="VEuPathDB" id="VectorBase:RPRC015380"/>
<evidence type="ECO:0000313" key="4">
    <source>
        <dbReference type="Proteomes" id="UP000015103"/>
    </source>
</evidence>
<reference evidence="3" key="3">
    <citation type="submission" date="2015-05" db="UniProtKB">
        <authorList>
            <consortium name="EnsemblMetazoa"/>
        </authorList>
    </citation>
    <scope>IDENTIFICATION</scope>
</reference>
<dbReference type="GeneID" id="141455987"/>
<feature type="chain" id="PRO_5014108756" evidence="1">
    <location>
        <begin position="18"/>
        <end position="269"/>
    </location>
</feature>
<dbReference type="EnsemblMetazoa" id="RPRC015380-RA">
    <property type="protein sequence ID" value="RPRC015380-PA"/>
    <property type="gene ID" value="RPRC015380"/>
</dbReference>
<dbReference type="Gene3D" id="3.15.10.50">
    <property type="match status" value="1"/>
</dbReference>
<keyword evidence="1" id="KW-0732">Signal</keyword>
<dbReference type="HOGENOM" id="CLU_1035529_0_0_1"/>
<reference evidence="4" key="2">
    <citation type="submission" date="2015-04" db="EMBL/GenBank/DDBJ databases">
        <authorList>
            <person name="Wilson R.K."/>
            <person name="Warren W."/>
            <person name="Dotson E."/>
            <person name="Oliveira P.L."/>
        </authorList>
    </citation>
    <scope>NUCLEOTIDE SEQUENCE</scope>
</reference>
<dbReference type="RefSeq" id="XP_073987632.1">
    <property type="nucleotide sequence ID" value="XM_074131531.1"/>
</dbReference>
<dbReference type="InterPro" id="IPR038602">
    <property type="entry name" value="Mite_allergen_7_sf"/>
</dbReference>